<comment type="caution">
    <text evidence="1">The sequence shown here is derived from an EMBL/GenBank/DDBJ whole genome shotgun (WGS) entry which is preliminary data.</text>
</comment>
<proteinExistence type="predicted"/>
<dbReference type="EMBL" id="JAUFPN010000299">
    <property type="protein sequence ID" value="MDN3568674.1"/>
    <property type="molecule type" value="Genomic_DNA"/>
</dbReference>
<reference evidence="2" key="1">
    <citation type="journal article" date="2019" name="Int. J. Syst. Evol. Microbiol.">
        <title>The Global Catalogue of Microorganisms (GCM) 10K type strain sequencing project: providing services to taxonomists for standard genome sequencing and annotation.</title>
        <authorList>
            <consortium name="The Broad Institute Genomics Platform"/>
            <consortium name="The Broad Institute Genome Sequencing Center for Infectious Disease"/>
            <person name="Wu L."/>
            <person name="Ma J."/>
        </authorList>
    </citation>
    <scope>NUCLEOTIDE SEQUENCE [LARGE SCALE GENOMIC DNA]</scope>
    <source>
        <strain evidence="2">CECT 7131</strain>
    </source>
</reference>
<name>A0ABT8AFT8_9PROT</name>
<protein>
    <submittedName>
        <fullName evidence="1">Uncharacterized protein</fullName>
    </submittedName>
</protein>
<organism evidence="1 2">
    <name type="scientific">Paeniroseomonas aquatica</name>
    <dbReference type="NCBI Taxonomy" id="373043"/>
    <lineage>
        <taxon>Bacteria</taxon>
        <taxon>Pseudomonadati</taxon>
        <taxon>Pseudomonadota</taxon>
        <taxon>Alphaproteobacteria</taxon>
        <taxon>Acetobacterales</taxon>
        <taxon>Acetobacteraceae</taxon>
        <taxon>Paeniroseomonas</taxon>
    </lineage>
</organism>
<gene>
    <name evidence="1" type="ORF">QWZ14_30230</name>
</gene>
<sequence length="135" mass="15595">MMVWFSCLRRAVPDQSNRATAGPTFLTLLRKNRNRKSVHGIAQFKGDTVMSASPASTQPTRRFATGIPERVHNQHDRSFHIQMDADELVELLEWAAHGAYALGWLDLCNFYDNRQMAMLRRLQHMQRPVYLSHAE</sequence>
<evidence type="ECO:0000313" key="1">
    <source>
        <dbReference type="EMBL" id="MDN3568674.1"/>
    </source>
</evidence>
<keyword evidence="2" id="KW-1185">Reference proteome</keyword>
<accession>A0ABT8AFT8</accession>
<evidence type="ECO:0000313" key="2">
    <source>
        <dbReference type="Proteomes" id="UP001529369"/>
    </source>
</evidence>
<dbReference type="Proteomes" id="UP001529369">
    <property type="component" value="Unassembled WGS sequence"/>
</dbReference>